<sequence length="285" mass="32476">MSRSTISAFKFYGIIAASLLILVSEPLHGLPNTILHNEVYPDLILPSNTAPFSLAFTRNMSSVTDLREFIMKFVQDERICFSKSIRDIIFSNGEDDRDALTWWGKRCERRSSSFRRVRNPLAESTLIRNRRKSSNRGDSKGPTITPAQQKKLTKLLKNKKIQCNPKKAVVELPNDDPFMTLKPSCVYIKQCSGCCESPLLECRPTQIKNRKFEVMAFIRDTAESVKFVNTQPIKKVMVEEHKKCQCECKVRPEHCSPKQLYNADACRCYCAPQITRTCGPGKVSN</sequence>
<gene>
    <name evidence="8" type="ORF">SK128_000602</name>
</gene>
<dbReference type="InterPro" id="IPR000072">
    <property type="entry name" value="PDGF/VEGF_dom"/>
</dbReference>
<evidence type="ECO:0000256" key="5">
    <source>
        <dbReference type="SAM" id="MobiDB-lite"/>
    </source>
</evidence>
<keyword evidence="3" id="KW-0497">Mitogen</keyword>
<keyword evidence="2 4" id="KW-0339">Growth factor</keyword>
<evidence type="ECO:0000259" key="7">
    <source>
        <dbReference type="PROSITE" id="PS50278"/>
    </source>
</evidence>
<dbReference type="SUPFAM" id="SSF57501">
    <property type="entry name" value="Cystine-knot cytokines"/>
    <property type="match status" value="1"/>
</dbReference>
<dbReference type="GO" id="GO:0070851">
    <property type="term" value="F:growth factor receptor binding"/>
    <property type="evidence" value="ECO:0007669"/>
    <property type="project" value="TreeGrafter"/>
</dbReference>
<dbReference type="Gene3D" id="2.10.90.10">
    <property type="entry name" value="Cystine-knot cytokines"/>
    <property type="match status" value="1"/>
</dbReference>
<dbReference type="GO" id="GO:0008083">
    <property type="term" value="F:growth factor activity"/>
    <property type="evidence" value="ECO:0007669"/>
    <property type="project" value="UniProtKB-KW"/>
</dbReference>
<dbReference type="Pfam" id="PF00341">
    <property type="entry name" value="PDGF"/>
    <property type="match status" value="1"/>
</dbReference>
<evidence type="ECO:0000256" key="2">
    <source>
        <dbReference type="ARBA" id="ARBA00023030"/>
    </source>
</evidence>
<dbReference type="InterPro" id="IPR029034">
    <property type="entry name" value="Cystine-knot_cytokine"/>
</dbReference>
<evidence type="ECO:0000313" key="9">
    <source>
        <dbReference type="Proteomes" id="UP001381693"/>
    </source>
</evidence>
<comment type="similarity">
    <text evidence="1 4">Belongs to the PDGF/VEGF growth factor family.</text>
</comment>
<evidence type="ECO:0000256" key="1">
    <source>
        <dbReference type="ARBA" id="ARBA00006686"/>
    </source>
</evidence>
<dbReference type="EMBL" id="JAXCGZ010007552">
    <property type="protein sequence ID" value="KAK7079291.1"/>
    <property type="molecule type" value="Genomic_DNA"/>
</dbReference>
<feature type="domain" description="Platelet-derived growth factor (PDGF) family profile" evidence="7">
    <location>
        <begin position="148"/>
        <end position="251"/>
    </location>
</feature>
<dbReference type="GO" id="GO:0051781">
    <property type="term" value="P:positive regulation of cell division"/>
    <property type="evidence" value="ECO:0007669"/>
    <property type="project" value="UniProtKB-KW"/>
</dbReference>
<dbReference type="SMART" id="SM00141">
    <property type="entry name" value="PDGF"/>
    <property type="match status" value="1"/>
</dbReference>
<keyword evidence="9" id="KW-1185">Reference proteome</keyword>
<evidence type="ECO:0000313" key="8">
    <source>
        <dbReference type="EMBL" id="KAK7079291.1"/>
    </source>
</evidence>
<name>A0AAN8X7H7_HALRR</name>
<dbReference type="PROSITE" id="PS50278">
    <property type="entry name" value="PDGF_2"/>
    <property type="match status" value="1"/>
</dbReference>
<evidence type="ECO:0000256" key="4">
    <source>
        <dbReference type="RuleBase" id="RU003818"/>
    </source>
</evidence>
<evidence type="ECO:0000256" key="3">
    <source>
        <dbReference type="ARBA" id="ARBA00023246"/>
    </source>
</evidence>
<dbReference type="GO" id="GO:0008284">
    <property type="term" value="P:positive regulation of cell population proliferation"/>
    <property type="evidence" value="ECO:0007669"/>
    <property type="project" value="TreeGrafter"/>
</dbReference>
<dbReference type="Proteomes" id="UP001381693">
    <property type="component" value="Unassembled WGS sequence"/>
</dbReference>
<accession>A0AAN8X7H7</accession>
<feature type="region of interest" description="Disordered" evidence="5">
    <location>
        <begin position="127"/>
        <end position="147"/>
    </location>
</feature>
<dbReference type="GO" id="GO:0005615">
    <property type="term" value="C:extracellular space"/>
    <property type="evidence" value="ECO:0007669"/>
    <property type="project" value="TreeGrafter"/>
</dbReference>
<feature type="signal peptide" evidence="6">
    <location>
        <begin position="1"/>
        <end position="29"/>
    </location>
</feature>
<reference evidence="8 9" key="1">
    <citation type="submission" date="2023-11" db="EMBL/GenBank/DDBJ databases">
        <title>Halocaridina rubra genome assembly.</title>
        <authorList>
            <person name="Smith C."/>
        </authorList>
    </citation>
    <scope>NUCLEOTIDE SEQUENCE [LARGE SCALE GENOMIC DNA]</scope>
    <source>
        <strain evidence="8">EP-1</strain>
        <tissue evidence="8">Whole</tissue>
    </source>
</reference>
<feature type="chain" id="PRO_5043044095" description="Platelet-derived growth factor (PDGF) family profile domain-containing protein" evidence="6">
    <location>
        <begin position="30"/>
        <end position="285"/>
    </location>
</feature>
<dbReference type="PANTHER" id="PTHR11633:SF1">
    <property type="entry name" value="LD28763P"/>
    <property type="match status" value="1"/>
</dbReference>
<proteinExistence type="inferred from homology"/>
<dbReference type="PANTHER" id="PTHR11633">
    <property type="entry name" value="PLATELET-DERIVED GROWTH FACTOR"/>
    <property type="match status" value="1"/>
</dbReference>
<dbReference type="GO" id="GO:0016020">
    <property type="term" value="C:membrane"/>
    <property type="evidence" value="ECO:0007669"/>
    <property type="project" value="InterPro"/>
</dbReference>
<comment type="caution">
    <text evidence="8">The sequence shown here is derived from an EMBL/GenBank/DDBJ whole genome shotgun (WGS) entry which is preliminary data.</text>
</comment>
<keyword evidence="6" id="KW-0732">Signal</keyword>
<dbReference type="AlphaFoldDB" id="A0AAN8X7H7"/>
<evidence type="ECO:0000256" key="6">
    <source>
        <dbReference type="SAM" id="SignalP"/>
    </source>
</evidence>
<protein>
    <recommendedName>
        <fullName evidence="7">Platelet-derived growth factor (PDGF) family profile domain-containing protein</fullName>
    </recommendedName>
</protein>
<organism evidence="8 9">
    <name type="scientific">Halocaridina rubra</name>
    <name type="common">Hawaiian red shrimp</name>
    <dbReference type="NCBI Taxonomy" id="373956"/>
    <lineage>
        <taxon>Eukaryota</taxon>
        <taxon>Metazoa</taxon>
        <taxon>Ecdysozoa</taxon>
        <taxon>Arthropoda</taxon>
        <taxon>Crustacea</taxon>
        <taxon>Multicrustacea</taxon>
        <taxon>Malacostraca</taxon>
        <taxon>Eumalacostraca</taxon>
        <taxon>Eucarida</taxon>
        <taxon>Decapoda</taxon>
        <taxon>Pleocyemata</taxon>
        <taxon>Caridea</taxon>
        <taxon>Atyoidea</taxon>
        <taxon>Atyidae</taxon>
        <taxon>Halocaridina</taxon>
    </lineage>
</organism>